<evidence type="ECO:0000313" key="3">
    <source>
        <dbReference type="Proteomes" id="UP000236743"/>
    </source>
</evidence>
<dbReference type="RefSeq" id="WP_200827898.1">
    <property type="nucleotide sequence ID" value="NZ_FNUY01000001.1"/>
</dbReference>
<evidence type="ECO:0000313" key="2">
    <source>
        <dbReference type="EMBL" id="SEF54378.1"/>
    </source>
</evidence>
<dbReference type="Proteomes" id="UP000236743">
    <property type="component" value="Unassembled WGS sequence"/>
</dbReference>
<feature type="domain" description="PPIase cyclophilin-type" evidence="1">
    <location>
        <begin position="10"/>
        <end position="180"/>
    </location>
</feature>
<dbReference type="Gene3D" id="2.40.100.10">
    <property type="entry name" value="Cyclophilin-like"/>
    <property type="match status" value="1"/>
</dbReference>
<accession>A0A1H5SWS8</accession>
<evidence type="ECO:0000259" key="1">
    <source>
        <dbReference type="PROSITE" id="PS50072"/>
    </source>
</evidence>
<dbReference type="PROSITE" id="PS50072">
    <property type="entry name" value="CSA_PPIASE_2"/>
    <property type="match status" value="1"/>
</dbReference>
<proteinExistence type="predicted"/>
<protein>
    <submittedName>
        <fullName evidence="2">Peptidyl-prolyl cis-trans isomerase A (Cyclophilin A)</fullName>
    </submittedName>
</protein>
<reference evidence="2 3" key="1">
    <citation type="submission" date="2016-10" db="EMBL/GenBank/DDBJ databases">
        <authorList>
            <person name="de Groot N.N."/>
        </authorList>
    </citation>
    <scope>NUCLEOTIDE SEQUENCE [LARGE SCALE GENOMIC DNA]</scope>
    <source>
        <strain evidence="2 3">DSM 26656</strain>
    </source>
</reference>
<dbReference type="InterPro" id="IPR029000">
    <property type="entry name" value="Cyclophilin-like_dom_sf"/>
</dbReference>
<sequence length="186" mass="20249">MIEPACDSEALTQVLIDTPYGGILLGIDERRAPLTAANFLAYVDRGFLAQASIYRIVTLDNQAPGNSHPIEVIQWGWPAPDAGFAPPLPPVPHEPTSQTGLRHRDGTLSLARNAPGSGGHGFFICRGDQPELDEGGRRNPDLAGFAAFGRILAEAETISRIMARAERTEYLQLQIPILDVRRLMRA</sequence>
<keyword evidence="3" id="KW-1185">Reference proteome</keyword>
<dbReference type="SUPFAM" id="SSF50891">
    <property type="entry name" value="Cyclophilin-like"/>
    <property type="match status" value="1"/>
</dbReference>
<gene>
    <name evidence="2" type="ORF">SAMN04488115_101420</name>
</gene>
<dbReference type="GO" id="GO:0003755">
    <property type="term" value="F:peptidyl-prolyl cis-trans isomerase activity"/>
    <property type="evidence" value="ECO:0007669"/>
    <property type="project" value="InterPro"/>
</dbReference>
<keyword evidence="2" id="KW-0413">Isomerase</keyword>
<dbReference type="AlphaFoldDB" id="A0A1H5SWS8"/>
<organism evidence="2 3">
    <name type="scientific">Bosea lathyri</name>
    <dbReference type="NCBI Taxonomy" id="1036778"/>
    <lineage>
        <taxon>Bacteria</taxon>
        <taxon>Pseudomonadati</taxon>
        <taxon>Pseudomonadota</taxon>
        <taxon>Alphaproteobacteria</taxon>
        <taxon>Hyphomicrobiales</taxon>
        <taxon>Boseaceae</taxon>
        <taxon>Bosea</taxon>
    </lineage>
</organism>
<dbReference type="Pfam" id="PF00160">
    <property type="entry name" value="Pro_isomerase"/>
    <property type="match status" value="1"/>
</dbReference>
<name>A0A1H5SWS8_9HYPH</name>
<dbReference type="EMBL" id="FNUY01000001">
    <property type="protein sequence ID" value="SEF54378.1"/>
    <property type="molecule type" value="Genomic_DNA"/>
</dbReference>
<dbReference type="InterPro" id="IPR002130">
    <property type="entry name" value="Cyclophilin-type_PPIase_dom"/>
</dbReference>